<evidence type="ECO:0000256" key="4">
    <source>
        <dbReference type="ARBA" id="ARBA00041148"/>
    </source>
</evidence>
<dbReference type="Proteomes" id="UP000265955">
    <property type="component" value="Unassembled WGS sequence"/>
</dbReference>
<dbReference type="OrthoDB" id="9795980at2"/>
<organism evidence="7 8">
    <name type="scientific">Noviherbaspirillum saxi</name>
    <dbReference type="NCBI Taxonomy" id="2320863"/>
    <lineage>
        <taxon>Bacteria</taxon>
        <taxon>Pseudomonadati</taxon>
        <taxon>Pseudomonadota</taxon>
        <taxon>Betaproteobacteria</taxon>
        <taxon>Burkholderiales</taxon>
        <taxon>Oxalobacteraceae</taxon>
        <taxon>Noviherbaspirillum</taxon>
    </lineage>
</organism>
<evidence type="ECO:0000256" key="6">
    <source>
        <dbReference type="SAM" id="MobiDB-lite"/>
    </source>
</evidence>
<evidence type="ECO:0000256" key="1">
    <source>
        <dbReference type="ARBA" id="ARBA00022845"/>
    </source>
</evidence>
<feature type="region of interest" description="Disordered" evidence="6">
    <location>
        <begin position="102"/>
        <end position="122"/>
    </location>
</feature>
<name>A0A3A3FU25_9BURK</name>
<dbReference type="InterPro" id="IPR003489">
    <property type="entry name" value="RHF/RaiA"/>
</dbReference>
<keyword evidence="1" id="KW-0810">Translation regulation</keyword>
<dbReference type="GO" id="GO:0022627">
    <property type="term" value="C:cytosolic small ribosomal subunit"/>
    <property type="evidence" value="ECO:0007669"/>
    <property type="project" value="TreeGrafter"/>
</dbReference>
<dbReference type="InterPro" id="IPR036567">
    <property type="entry name" value="RHF-like"/>
</dbReference>
<dbReference type="GO" id="GO:0045900">
    <property type="term" value="P:negative regulation of translational elongation"/>
    <property type="evidence" value="ECO:0007669"/>
    <property type="project" value="TreeGrafter"/>
</dbReference>
<dbReference type="CDD" id="cd00552">
    <property type="entry name" value="RaiA"/>
    <property type="match status" value="1"/>
</dbReference>
<dbReference type="PANTHER" id="PTHR33231:SF1">
    <property type="entry name" value="30S RIBOSOMAL PROTEIN"/>
    <property type="match status" value="1"/>
</dbReference>
<dbReference type="EMBL" id="QYUO01000001">
    <property type="protein sequence ID" value="RJF97691.1"/>
    <property type="molecule type" value="Genomic_DNA"/>
</dbReference>
<protein>
    <recommendedName>
        <fullName evidence="4">Ribosome hibernation promoting factor</fullName>
    </recommendedName>
    <alternativeName>
        <fullName evidence="5">Hibernation factor HPF</fullName>
    </alternativeName>
</protein>
<dbReference type="InterPro" id="IPR050574">
    <property type="entry name" value="HPF/YfiA_ribosome-assoc"/>
</dbReference>
<dbReference type="PANTHER" id="PTHR33231">
    <property type="entry name" value="30S RIBOSOMAL PROTEIN"/>
    <property type="match status" value="1"/>
</dbReference>
<proteinExistence type="inferred from homology"/>
<dbReference type="Pfam" id="PF02482">
    <property type="entry name" value="Ribosomal_S30AE"/>
    <property type="match status" value="1"/>
</dbReference>
<accession>A0A3A3FU25</accession>
<comment type="similarity">
    <text evidence="2">Belongs to the HPF/YfiA ribosome-associated protein family. Short HPF subfamily.</text>
</comment>
<comment type="subunit">
    <text evidence="3">Associates exclusively with 100S ribosomes, which are dimers of 70S ribosomes.</text>
</comment>
<dbReference type="GO" id="GO:0043024">
    <property type="term" value="F:ribosomal small subunit binding"/>
    <property type="evidence" value="ECO:0007669"/>
    <property type="project" value="TreeGrafter"/>
</dbReference>
<evidence type="ECO:0000256" key="2">
    <source>
        <dbReference type="ARBA" id="ARBA00038434"/>
    </source>
</evidence>
<dbReference type="Gene3D" id="3.30.160.100">
    <property type="entry name" value="Ribosome hibernation promotion factor-like"/>
    <property type="match status" value="1"/>
</dbReference>
<evidence type="ECO:0000256" key="3">
    <source>
        <dbReference type="ARBA" id="ARBA00038695"/>
    </source>
</evidence>
<dbReference type="RefSeq" id="WP_119767640.1">
    <property type="nucleotide sequence ID" value="NZ_QYUO01000001.1"/>
</dbReference>
<evidence type="ECO:0000256" key="5">
    <source>
        <dbReference type="ARBA" id="ARBA00041319"/>
    </source>
</evidence>
<gene>
    <name evidence="7" type="primary">raiA</name>
    <name evidence="7" type="ORF">D3871_03505</name>
</gene>
<dbReference type="SUPFAM" id="SSF69754">
    <property type="entry name" value="Ribosome binding protein Y (YfiA homologue)"/>
    <property type="match status" value="1"/>
</dbReference>
<sequence>MNLLLTGHHVDISPSLREYVENKLDRVIRHFDQIIDIAVVLGIEKPSEKDKRQRAEVNLRLKGNIIHLDHYAENLYAAIDGLIDKLDRQVVRHKDKLQDHKRAALKHVSGEMSAGEDRSEGF</sequence>
<evidence type="ECO:0000313" key="7">
    <source>
        <dbReference type="EMBL" id="RJF97691.1"/>
    </source>
</evidence>
<dbReference type="NCBIfam" id="TIGR00741">
    <property type="entry name" value="yfiA"/>
    <property type="match status" value="1"/>
</dbReference>
<keyword evidence="8" id="KW-1185">Reference proteome</keyword>
<reference evidence="8" key="1">
    <citation type="submission" date="2018-09" db="EMBL/GenBank/DDBJ databases">
        <authorList>
            <person name="Zhu H."/>
        </authorList>
    </citation>
    <scope>NUCLEOTIDE SEQUENCE [LARGE SCALE GENOMIC DNA]</scope>
    <source>
        <strain evidence="8">K1R23-30</strain>
    </source>
</reference>
<comment type="caution">
    <text evidence="7">The sequence shown here is derived from an EMBL/GenBank/DDBJ whole genome shotgun (WGS) entry which is preliminary data.</text>
</comment>
<dbReference type="AlphaFoldDB" id="A0A3A3FU25"/>
<dbReference type="FunFam" id="3.30.160.100:FF:000001">
    <property type="entry name" value="Ribosome hibernation promoting factor"/>
    <property type="match status" value="1"/>
</dbReference>
<evidence type="ECO:0000313" key="8">
    <source>
        <dbReference type="Proteomes" id="UP000265955"/>
    </source>
</evidence>